<dbReference type="InterPro" id="IPR046253">
    <property type="entry name" value="DUF6286"/>
</dbReference>
<dbReference type="EMBL" id="JACHJT010000001">
    <property type="protein sequence ID" value="MBB4929996.1"/>
    <property type="molecule type" value="Genomic_DNA"/>
</dbReference>
<reference evidence="3 4" key="1">
    <citation type="submission" date="2020-08" db="EMBL/GenBank/DDBJ databases">
        <title>Sequencing the genomes of 1000 actinobacteria strains.</title>
        <authorList>
            <person name="Klenk H.-P."/>
        </authorList>
    </citation>
    <scope>NUCLEOTIDE SEQUENCE [LARGE SCALE GENOMIC DNA]</scope>
    <source>
        <strain evidence="3 4">DSM 102030</strain>
    </source>
</reference>
<evidence type="ECO:0000313" key="3">
    <source>
        <dbReference type="EMBL" id="MBB4929996.1"/>
    </source>
</evidence>
<dbReference type="Pfam" id="PF19803">
    <property type="entry name" value="DUF6286"/>
    <property type="match status" value="1"/>
</dbReference>
<keyword evidence="1" id="KW-0812">Transmembrane</keyword>
<feature type="domain" description="DUF6286" evidence="2">
    <location>
        <begin position="94"/>
        <end position="198"/>
    </location>
</feature>
<dbReference type="Proteomes" id="UP000523007">
    <property type="component" value="Unassembled WGS sequence"/>
</dbReference>
<feature type="transmembrane region" description="Helical" evidence="1">
    <location>
        <begin position="35"/>
        <end position="59"/>
    </location>
</feature>
<protein>
    <recommendedName>
        <fullName evidence="2">DUF6286 domain-containing protein</fullName>
    </recommendedName>
</protein>
<gene>
    <name evidence="3" type="ORF">F4561_000816</name>
</gene>
<keyword evidence="4" id="KW-1185">Reference proteome</keyword>
<name>A0A7W7REL0_9ACTN</name>
<keyword evidence="1" id="KW-1133">Transmembrane helix</keyword>
<accession>A0A7W7REL0</accession>
<evidence type="ECO:0000313" key="4">
    <source>
        <dbReference type="Proteomes" id="UP000523007"/>
    </source>
</evidence>
<sequence length="202" mass="21387">MTTVEDALSRPEPVAVRCGRRVAVRALQPRRLWPVVFAGALILAALAVIAAVEVISGLAGDPLHLLPFEHATGSATEAQWTEPPVQGASVLLAVIGLALIGLALLPGRARWTVVRTDDQGLLVGMERSALRDTVAAAARNVNGVRSARVSVGRRGVRVRVRAESWSAASLRADVAAAAEHRLADLGPFRALAVSTKVRRPKR</sequence>
<proteinExistence type="predicted"/>
<dbReference type="RefSeq" id="WP_184574885.1">
    <property type="nucleotide sequence ID" value="NZ_JACHJT010000001.1"/>
</dbReference>
<evidence type="ECO:0000259" key="2">
    <source>
        <dbReference type="Pfam" id="PF19803"/>
    </source>
</evidence>
<dbReference type="AlphaFoldDB" id="A0A7W7REL0"/>
<feature type="transmembrane region" description="Helical" evidence="1">
    <location>
        <begin position="85"/>
        <end position="105"/>
    </location>
</feature>
<organism evidence="3 4">
    <name type="scientific">Lipingzhangella halophila</name>
    <dbReference type="NCBI Taxonomy" id="1783352"/>
    <lineage>
        <taxon>Bacteria</taxon>
        <taxon>Bacillati</taxon>
        <taxon>Actinomycetota</taxon>
        <taxon>Actinomycetes</taxon>
        <taxon>Streptosporangiales</taxon>
        <taxon>Nocardiopsidaceae</taxon>
        <taxon>Lipingzhangella</taxon>
    </lineage>
</organism>
<evidence type="ECO:0000256" key="1">
    <source>
        <dbReference type="SAM" id="Phobius"/>
    </source>
</evidence>
<comment type="caution">
    <text evidence="3">The sequence shown here is derived from an EMBL/GenBank/DDBJ whole genome shotgun (WGS) entry which is preliminary data.</text>
</comment>
<keyword evidence="1" id="KW-0472">Membrane</keyword>